<protein>
    <recommendedName>
        <fullName evidence="5">Major facilitator superfamily (MFS) profile domain-containing protein</fullName>
    </recommendedName>
</protein>
<dbReference type="Pfam" id="PF07690">
    <property type="entry name" value="MFS_1"/>
    <property type="match status" value="1"/>
</dbReference>
<sequence>MTRVQEGRGPMASKWILLLVLLAIQAMSTGAVAYSFGLWVDPVATEFGVERKAVLGILAAFGIASCAASAIFGRMLDHGAPRTLLLIGVAALGGGLILASVAPNLWSLYLVFAIIFPASVVFAGSLIAISLITRAFEQRRGLALGVALTGGSIGGAIIPNIFAALLADHGWRGANLYLGAFTIIVLLPVILLVVPAGGAVARAPRGTESLTARSIFGAPQFWLSVLSVLAFLAVAAAIQPNIAPYAADLNVGLKPAALLITTFAFAIIVGRVLSGYLSDKVALPTLWMVVAVIQMVALALLSNEPGLPRLHMALVLVGLGSGAVAPMQAVLFTRLFGARSVGRVMGLAVPFFAVVSVTAPLAAWVRERTGSYDPVFYAAIVITLLTIPLIMMMGRPNTRLQTAEPSG</sequence>
<feature type="transmembrane region" description="Helical" evidence="4">
    <location>
        <begin position="108"/>
        <end position="129"/>
    </location>
</feature>
<reference evidence="6 7" key="1">
    <citation type="submission" date="2015-11" db="EMBL/GenBank/DDBJ databases">
        <title>A Two-component Flavoprotein Monooxygenase System MeaXY Responsible for para-Hydroxylation of 2-Methyl-6-ethylaniline and 2,6-Diethylaniline in Sphingobium baderi DE-13.</title>
        <authorList>
            <person name="Cheng M."/>
            <person name="Meng Q."/>
            <person name="Yang Y."/>
            <person name="Chu C."/>
            <person name="Yan X."/>
            <person name="He J."/>
            <person name="Li S."/>
        </authorList>
    </citation>
    <scope>NUCLEOTIDE SEQUENCE [LARGE SCALE GENOMIC DNA]</scope>
    <source>
        <strain evidence="6 7">DE-13</strain>
    </source>
</reference>
<dbReference type="PANTHER" id="PTHR11360:SF284">
    <property type="entry name" value="EG:103B4.3 PROTEIN-RELATED"/>
    <property type="match status" value="1"/>
</dbReference>
<dbReference type="EMBL" id="CP013264">
    <property type="protein sequence ID" value="ALR22024.1"/>
    <property type="molecule type" value="Genomic_DNA"/>
</dbReference>
<dbReference type="GO" id="GO:0022857">
    <property type="term" value="F:transmembrane transporter activity"/>
    <property type="evidence" value="ECO:0007669"/>
    <property type="project" value="InterPro"/>
</dbReference>
<evidence type="ECO:0000313" key="6">
    <source>
        <dbReference type="EMBL" id="ALR22024.1"/>
    </source>
</evidence>
<keyword evidence="7" id="KW-1185">Reference proteome</keyword>
<dbReference type="OrthoDB" id="146345at2"/>
<evidence type="ECO:0000256" key="2">
    <source>
        <dbReference type="ARBA" id="ARBA00022989"/>
    </source>
</evidence>
<feature type="transmembrane region" description="Helical" evidence="4">
    <location>
        <begin position="281"/>
        <end position="301"/>
    </location>
</feature>
<keyword evidence="1 4" id="KW-0812">Transmembrane</keyword>
<dbReference type="InterPro" id="IPR050327">
    <property type="entry name" value="Proton-linked_MCT"/>
</dbReference>
<evidence type="ECO:0000313" key="7">
    <source>
        <dbReference type="Proteomes" id="UP000056968"/>
    </source>
</evidence>
<dbReference type="Gene3D" id="1.20.1250.20">
    <property type="entry name" value="MFS general substrate transporter like domains"/>
    <property type="match status" value="2"/>
</dbReference>
<feature type="transmembrane region" description="Helical" evidence="4">
    <location>
        <begin position="53"/>
        <end position="72"/>
    </location>
</feature>
<dbReference type="STRING" id="1332080.ATN00_18680"/>
<dbReference type="KEGG" id="sbd:ATN00_18680"/>
<evidence type="ECO:0000256" key="3">
    <source>
        <dbReference type="ARBA" id="ARBA00023136"/>
    </source>
</evidence>
<feature type="transmembrane region" description="Helical" evidence="4">
    <location>
        <begin position="84"/>
        <end position="102"/>
    </location>
</feature>
<proteinExistence type="predicted"/>
<dbReference type="InterPro" id="IPR011701">
    <property type="entry name" value="MFS"/>
</dbReference>
<evidence type="ECO:0000256" key="1">
    <source>
        <dbReference type="ARBA" id="ARBA00022692"/>
    </source>
</evidence>
<feature type="transmembrane region" description="Helical" evidence="4">
    <location>
        <begin position="221"/>
        <end position="243"/>
    </location>
</feature>
<gene>
    <name evidence="6" type="ORF">ATN00_18680</name>
</gene>
<name>A0A0S3F350_9SPHN</name>
<feature type="transmembrane region" description="Helical" evidence="4">
    <location>
        <begin position="344"/>
        <end position="363"/>
    </location>
</feature>
<feature type="transmembrane region" description="Helical" evidence="4">
    <location>
        <begin position="375"/>
        <end position="394"/>
    </location>
</feature>
<dbReference type="SUPFAM" id="SSF103473">
    <property type="entry name" value="MFS general substrate transporter"/>
    <property type="match status" value="1"/>
</dbReference>
<feature type="transmembrane region" description="Helical" evidence="4">
    <location>
        <begin position="313"/>
        <end position="332"/>
    </location>
</feature>
<dbReference type="PANTHER" id="PTHR11360">
    <property type="entry name" value="MONOCARBOXYLATE TRANSPORTER"/>
    <property type="match status" value="1"/>
</dbReference>
<evidence type="ECO:0000259" key="5">
    <source>
        <dbReference type="PROSITE" id="PS50850"/>
    </source>
</evidence>
<feature type="transmembrane region" description="Helical" evidence="4">
    <location>
        <begin position="177"/>
        <end position="200"/>
    </location>
</feature>
<dbReference type="InterPro" id="IPR036259">
    <property type="entry name" value="MFS_trans_sf"/>
</dbReference>
<dbReference type="InterPro" id="IPR020846">
    <property type="entry name" value="MFS_dom"/>
</dbReference>
<keyword evidence="3 4" id="KW-0472">Membrane</keyword>
<dbReference type="Proteomes" id="UP000056968">
    <property type="component" value="Chromosome"/>
</dbReference>
<accession>A0A0S3F350</accession>
<dbReference type="AlphaFoldDB" id="A0A0S3F350"/>
<feature type="domain" description="Major facilitator superfamily (MFS) profile" evidence="5">
    <location>
        <begin position="14"/>
        <end position="398"/>
    </location>
</feature>
<dbReference type="PROSITE" id="PS50850">
    <property type="entry name" value="MFS"/>
    <property type="match status" value="1"/>
</dbReference>
<feature type="transmembrane region" description="Helical" evidence="4">
    <location>
        <begin position="255"/>
        <end position="274"/>
    </location>
</feature>
<evidence type="ECO:0000256" key="4">
    <source>
        <dbReference type="SAM" id="Phobius"/>
    </source>
</evidence>
<feature type="transmembrane region" description="Helical" evidence="4">
    <location>
        <begin position="141"/>
        <end position="165"/>
    </location>
</feature>
<keyword evidence="2 4" id="KW-1133">Transmembrane helix</keyword>
<organism evidence="6 7">
    <name type="scientific">Sphingobium baderi</name>
    <dbReference type="NCBI Taxonomy" id="1332080"/>
    <lineage>
        <taxon>Bacteria</taxon>
        <taxon>Pseudomonadati</taxon>
        <taxon>Pseudomonadota</taxon>
        <taxon>Alphaproteobacteria</taxon>
        <taxon>Sphingomonadales</taxon>
        <taxon>Sphingomonadaceae</taxon>
        <taxon>Sphingobium</taxon>
    </lineage>
</organism>